<feature type="region of interest" description="Disordered" evidence="2">
    <location>
        <begin position="780"/>
        <end position="848"/>
    </location>
</feature>
<feature type="compositionally biased region" description="Acidic residues" evidence="2">
    <location>
        <begin position="1462"/>
        <end position="1471"/>
    </location>
</feature>
<feature type="coiled-coil region" evidence="1">
    <location>
        <begin position="519"/>
        <end position="546"/>
    </location>
</feature>
<feature type="compositionally biased region" description="Basic and acidic residues" evidence="2">
    <location>
        <begin position="979"/>
        <end position="989"/>
    </location>
</feature>
<feature type="region of interest" description="Disordered" evidence="2">
    <location>
        <begin position="312"/>
        <end position="347"/>
    </location>
</feature>
<feature type="compositionally biased region" description="Basic and acidic residues" evidence="2">
    <location>
        <begin position="2334"/>
        <end position="2354"/>
    </location>
</feature>
<feature type="compositionally biased region" description="Basic and acidic residues" evidence="2">
    <location>
        <begin position="2625"/>
        <end position="2639"/>
    </location>
</feature>
<feature type="region of interest" description="Disordered" evidence="2">
    <location>
        <begin position="2830"/>
        <end position="2862"/>
    </location>
</feature>
<feature type="region of interest" description="Disordered" evidence="2">
    <location>
        <begin position="2617"/>
        <end position="2676"/>
    </location>
</feature>
<reference evidence="3 4" key="1">
    <citation type="journal article" date="2014" name="Nat. Commun.">
        <title>Klebsormidium flaccidum genome reveals primary factors for plant terrestrial adaptation.</title>
        <authorList>
            <person name="Hori K."/>
            <person name="Maruyama F."/>
            <person name="Fujisawa T."/>
            <person name="Togashi T."/>
            <person name="Yamamoto N."/>
            <person name="Seo M."/>
            <person name="Sato S."/>
            <person name="Yamada T."/>
            <person name="Mori H."/>
            <person name="Tajima N."/>
            <person name="Moriyama T."/>
            <person name="Ikeuchi M."/>
            <person name="Watanabe M."/>
            <person name="Wada H."/>
            <person name="Kobayashi K."/>
            <person name="Saito M."/>
            <person name="Masuda T."/>
            <person name="Sasaki-Sekimoto Y."/>
            <person name="Mashiguchi K."/>
            <person name="Awai K."/>
            <person name="Shimojima M."/>
            <person name="Masuda S."/>
            <person name="Iwai M."/>
            <person name="Nobusawa T."/>
            <person name="Narise T."/>
            <person name="Kondo S."/>
            <person name="Saito H."/>
            <person name="Sato R."/>
            <person name="Murakawa M."/>
            <person name="Ihara Y."/>
            <person name="Oshima-Yamada Y."/>
            <person name="Ohtaka K."/>
            <person name="Satoh M."/>
            <person name="Sonobe K."/>
            <person name="Ishii M."/>
            <person name="Ohtani R."/>
            <person name="Kanamori-Sato M."/>
            <person name="Honoki R."/>
            <person name="Miyazaki D."/>
            <person name="Mochizuki H."/>
            <person name="Umetsu J."/>
            <person name="Higashi K."/>
            <person name="Shibata D."/>
            <person name="Kamiya Y."/>
            <person name="Sato N."/>
            <person name="Nakamura Y."/>
            <person name="Tabata S."/>
            <person name="Ida S."/>
            <person name="Kurokawa K."/>
            <person name="Ohta H."/>
        </authorList>
    </citation>
    <scope>NUCLEOTIDE SEQUENCE [LARGE SCALE GENOMIC DNA]</scope>
    <source>
        <strain evidence="3 4">NIES-2285</strain>
    </source>
</reference>
<dbReference type="OrthoDB" id="68437at2759"/>
<proteinExistence type="predicted"/>
<feature type="region of interest" description="Disordered" evidence="2">
    <location>
        <begin position="2334"/>
        <end position="2414"/>
    </location>
</feature>
<organism evidence="3 4">
    <name type="scientific">Klebsormidium nitens</name>
    <name type="common">Green alga</name>
    <name type="synonym">Ulothrix nitens</name>
    <dbReference type="NCBI Taxonomy" id="105231"/>
    <lineage>
        <taxon>Eukaryota</taxon>
        <taxon>Viridiplantae</taxon>
        <taxon>Streptophyta</taxon>
        <taxon>Klebsormidiophyceae</taxon>
        <taxon>Klebsormidiales</taxon>
        <taxon>Klebsormidiaceae</taxon>
        <taxon>Klebsormidium</taxon>
    </lineage>
</organism>
<feature type="compositionally biased region" description="Polar residues" evidence="2">
    <location>
        <begin position="1528"/>
        <end position="1539"/>
    </location>
</feature>
<evidence type="ECO:0000256" key="1">
    <source>
        <dbReference type="SAM" id="Coils"/>
    </source>
</evidence>
<feature type="compositionally biased region" description="Polar residues" evidence="2">
    <location>
        <begin position="1667"/>
        <end position="1683"/>
    </location>
</feature>
<feature type="compositionally biased region" description="Basic and acidic residues" evidence="2">
    <location>
        <begin position="675"/>
        <end position="687"/>
    </location>
</feature>
<name>A0A1Y1HPB7_KLENI</name>
<dbReference type="GO" id="GO:0060294">
    <property type="term" value="P:cilium movement involved in cell motility"/>
    <property type="evidence" value="ECO:0007669"/>
    <property type="project" value="InterPro"/>
</dbReference>
<dbReference type="PANTHER" id="PTHR15977">
    <property type="entry name" value="CILIA- AND FLAGELLA-ASSOCIATED PROTEIN 46"/>
    <property type="match status" value="1"/>
</dbReference>
<dbReference type="OMA" id="EEFWYNS"/>
<feature type="region of interest" description="Disordered" evidence="2">
    <location>
        <begin position="1661"/>
        <end position="1703"/>
    </location>
</feature>
<feature type="compositionally biased region" description="Polar residues" evidence="2">
    <location>
        <begin position="815"/>
        <end position="826"/>
    </location>
</feature>
<dbReference type="EMBL" id="DF236962">
    <property type="protein sequence ID" value="GAQ78456.1"/>
    <property type="molecule type" value="Genomic_DNA"/>
</dbReference>
<dbReference type="InterPro" id="IPR039586">
    <property type="entry name" value="CFAP46"/>
</dbReference>
<accession>A0A1Y1HPB7</accession>
<gene>
    <name evidence="3" type="ORF">KFL_000130380</name>
</gene>
<feature type="compositionally biased region" description="Basic and acidic residues" evidence="2">
    <location>
        <begin position="2764"/>
        <end position="2782"/>
    </location>
</feature>
<dbReference type="Pfam" id="PF25439">
    <property type="entry name" value="TPR_CFAP46_N"/>
    <property type="match status" value="1"/>
</dbReference>
<feature type="region of interest" description="Disordered" evidence="2">
    <location>
        <begin position="1462"/>
        <end position="1565"/>
    </location>
</feature>
<feature type="compositionally biased region" description="Polar residues" evidence="2">
    <location>
        <begin position="688"/>
        <end position="699"/>
    </location>
</feature>
<dbReference type="Proteomes" id="UP000054558">
    <property type="component" value="Unassembled WGS sequence"/>
</dbReference>
<evidence type="ECO:0000256" key="2">
    <source>
        <dbReference type="SAM" id="MobiDB-lite"/>
    </source>
</evidence>
<feature type="region of interest" description="Disordered" evidence="2">
    <location>
        <begin position="654"/>
        <end position="705"/>
    </location>
</feature>
<keyword evidence="1" id="KW-0175">Coiled coil</keyword>
<keyword evidence="4" id="KW-1185">Reference proteome</keyword>
<evidence type="ECO:0000313" key="3">
    <source>
        <dbReference type="EMBL" id="GAQ78456.1"/>
    </source>
</evidence>
<dbReference type="InterPro" id="IPR057466">
    <property type="entry name" value="CFAP46_TPR"/>
</dbReference>
<feature type="compositionally biased region" description="Polar residues" evidence="2">
    <location>
        <begin position="2373"/>
        <end position="2386"/>
    </location>
</feature>
<dbReference type="PANTHER" id="PTHR15977:SF15">
    <property type="entry name" value="CILIA- AND FLAGELLA-ASSOCIATED PROTEIN 46"/>
    <property type="match status" value="1"/>
</dbReference>
<dbReference type="STRING" id="105231.A0A1Y1HPB7"/>
<feature type="region of interest" description="Disordered" evidence="2">
    <location>
        <begin position="2736"/>
        <end position="2802"/>
    </location>
</feature>
<evidence type="ECO:0000313" key="4">
    <source>
        <dbReference type="Proteomes" id="UP000054558"/>
    </source>
</evidence>
<dbReference type="GO" id="GO:0035082">
    <property type="term" value="P:axoneme assembly"/>
    <property type="evidence" value="ECO:0007669"/>
    <property type="project" value="InterPro"/>
</dbReference>
<protein>
    <submittedName>
        <fullName evidence="3">Uncharacterized protein</fullName>
    </submittedName>
</protein>
<sequence length="3142" mass="333387">MVQAQQVVAALEAAVANQSPAELEAVYAQVKQLAFSPANEGVAGGPSFATQTLVKCAEAALALRTTTLPTDPALAQNGRGAAVDLLALCGESLTSYFTLNSASPLVNVNQNSGGKNVAQTSSPQEHFAARDQFLGRALFAQGQLAAARCKGLKGLQLREAILAAAEVVLRGVRLAQELGPRHAFLVYNGSVHLWRILRVLNRDGARSTLLPCFESITKSLEWAANQGVKQEEWRAHNLLALAWCLAESGQKDRAVALAQECEKLAKLEDLLAAAAGLRVHLTVGGKGSGAGKAKGELGKDAEGQARALLQAVRSTLPPPSSAADTKPPDKKRPPSSQSASSDKAETEKQILEAWRLADPSGASLVASPSPTPDQIKAITASVKGVNTDLVADVAWTSALAGVEGIAERAAGRAAQGKTLGGRARAELALCKIALDRENVHLLSDADLDPAAAARRADVIRRAEGSLSSFLRAGDCAGVEDTCQLIWQAALPLLDPSRRHVAARALRAAASALETVGSGMHRLRAQIHLELAELHQAEELLSKAEDEARKGFELDYEAPPGEVEAAGCDRPLDRHLEPLLKRMKLKRDIYSDPDRPMDKALMIIERAREAKKADVRADLLAKAAAELTLAEAEEQTERERIEEEGRKGRAEAAAAAAAVPIAEPGGKGSKGVKGKAGKETPSKGRETPSNEAGVETSQKGVTFGEERFRQGAKDRARLWAAAVRIAVEAKLWEVAHVYTQRVLGIDWTVNRDRDMVLLHAEVAFLDAEACAGVLKERGIEVIPPEKGDPDRKSAGERGTPDVAADVGGSEKAETNAAESSSSDQTGAESVGKTDSRPRESATSNEGSFDARPYQERAFGGYHEGAQKGLALNEAWLVTNAAASLWNLYLPLLKAKRYAPLVPVFQPMLDAVLTLPATIATRDAVTVCGVANALASGHVHACLQRLFRESRSAPEVPPLEATEPPAPDKTKVARGKSPNPKNKEAVTKSTDKALPTGDCKAANEAPSVKPLPSDQAPKNQSDAPDLAPTDAPLEERSYTELLSWGLEGGRKRCENAPELSAASEVCSKVIEKMQGVDETVLKVLVATQAKVQGLRGLAGAAGGDHALGASGKAVALIELASNTAESAGVRAKAVADAVEALQKGDGTELKAGGVKLELWTKVARGALALGDLQRAITCCRVARGMAEQLGGKQAPAADKENVPHAAAPRLKPLSLAPYHCYWLSLAEMVEGQATTQLINPARQSPAAQDALRVKALERFLEGVRWGGKAGRTDLMCRAAVLWWNSALPLTKDAPGRSLLSATCQPLLEALLAARVRALPPELHASLFLVLLECLAEQERWEDGMKWTDLAVPNTASGQHKHLWAVKTKFMVKMGRPMSEELDRMGDKDGEVRARMWATLAAQSDDPFERLTAHQRAIDALEDTPWMQVPYMIQYAEYLASQGYPGTDSEDVLLCAADILHDLEEEEEEEDNEAEAGHQSRGGGGSIASGSKHGRERRSTMASSRQGGGSVAGRSTTGRSALGGGSLRGSQHGSLRPSQAPTRKSMASRRDGGSQAGGSRKGTVVGKSTVKSGVTSVSAAGPSLFPPEPKRLLELLRIYTALAKTSASLAERRENALLAQHFGVRLMRHVLGEVNGHVAEKRAALAEVANFAVDQESRLARSLSKAAGSAVTTRPSRLGGSLSSVPSTPPDADQQPPVAIPSTPQEWPRVDLAEQVRAGVKLGNELAAALAKAVKGLGLSAAAKAGGSKNKINGSDLYRQLAKKIKGLEALLQEDGPKATPDPFREAIDDPSGLLATLGSLESCLRQAGMDLHALPLRQLAYVTADVVMGRADVALAQKLAMVELLESFALRAEAAEWEKFLGVLAISPEERKKAREEVEQRLEAKRLAAKKVPAESRSAENGDEQNEKKKTGNDSEKRVLNGRKSPDALEKSVSKAIKLRSKEHPFQARHAWLATAAFLMTRGRFSGARAFLTEASAHACAFDDEGCAAACALHLARLTLLENRHVEALSLVQEAVSSEGEVFQWVERAVAAAQILLEELPRGSGFSKARVLLKAGVERFAALAKHTGSKSVGSGRADSGGRTGMGLDAGIAEATLLQELAGVVASESRHSVRVGDKNRAVKTAREAVEILQKCCDRWRELGGGAPSLSATLAHVAALDWLQRQEGSTLARGTSEGSPRAAADAQRRALLEALNEGRALLQTSKPAGTSAVTSAPLARQVAQILEALARAELAMAAGASEAAEESGGRVEIPLVEGRNSAPVRRWVDEAEELGPAAVQRRREANREQAHEERAVIYASDALALLGDGPDLCHVAAALHCTLGMCLLEHSAREMRNEETLRKVRQRNQEENGREEPLKTPADGLAETGPAWPLEVQESSGTVDQKNKNGNPIAGEKQSDSFESGQDGPLLEPAKKTDTEYLEKIKPAEARDEGPSDSVKRLQQQGVNALEKAVSIGLREGRYDVVSEAAVRLADFHARAGPAGSQAKCAECVALAQGCKARAFLKDALETACARDDAQIVALRKLASVKSREGRFSGWPEPPFADFRVLQNPADDLDVTSAEAAVRAASPCAWGVLEGVKNQSFGEAIARLPSDAAGLILHLDEKRGALYAVSIGPVPSEFPTGQVGEKGKADEAAGVKDKGGPGSKRRTSKGKGGVPQKETPQSEKSGEEGAEPKTKERRIEVIRLDLEDGGRPLFDLVKGFEVWRNQAKRAVARAHVAPVENRADGDVSAVSVGKLAPGTANVGKPKGKETPPPGEASGLSKVAKGAEKAGAPEKGPRADSRAGRASKPPSRPASRLQRTPLDADLEERWTALIDRMREFFQPLKAAFDAATGRATESSPQGDRSESRQSDKPSPPEGPIQNAASAAPLAPRQLVLFLDGAIAALPFECLPEFQPPQVLSVSRDFSLAVFAHRVARAAASKPSHTLPLDLRRMCYVVDPQNEDKPRAARLPTRVTPPLAEAFSEISQALAGNFNAKEWRGLTGAEHVPSDGEIQRLVATSSGMIFVGVGRFLAYVSAAALAALDLGTCQLAVLAAMSVSDESLRRQAFLDNRKSHEARELERPASTAALLTLCGVSSIAVNQAVSTIDANQTLVSGLLQSLTSQPGVNVGQALREASSKVDATELRSLSANMVLYGLPMLTPG</sequence>
<feature type="region of interest" description="Disordered" evidence="2">
    <location>
        <begin position="950"/>
        <end position="1033"/>
    </location>
</feature>
<feature type="compositionally biased region" description="Basic and acidic residues" evidence="2">
    <location>
        <begin position="2660"/>
        <end position="2676"/>
    </location>
</feature>
<feature type="region of interest" description="Disordered" evidence="2">
    <location>
        <begin position="1887"/>
        <end position="1927"/>
    </location>
</feature>
<feature type="compositionally biased region" description="Basic and acidic residues" evidence="2">
    <location>
        <begin position="780"/>
        <end position="798"/>
    </location>
</feature>
<feature type="compositionally biased region" description="Low complexity" evidence="2">
    <location>
        <begin position="654"/>
        <end position="663"/>
    </location>
</feature>